<feature type="domain" description="RRM" evidence="5">
    <location>
        <begin position="129"/>
        <end position="186"/>
    </location>
</feature>
<dbReference type="SUPFAM" id="SSF54928">
    <property type="entry name" value="RNA-binding domain, RBD"/>
    <property type="match status" value="2"/>
</dbReference>
<dbReference type="Pfam" id="PF00076">
    <property type="entry name" value="RRM_1"/>
    <property type="match status" value="2"/>
</dbReference>
<dbReference type="Proteomes" id="UP000001861">
    <property type="component" value="Unassembled WGS sequence"/>
</dbReference>
<dbReference type="GeneID" id="6010741"/>
<keyword evidence="2 3" id="KW-0694">RNA-binding</keyword>
<dbReference type="Gene3D" id="3.30.70.330">
    <property type="match status" value="2"/>
</dbReference>
<dbReference type="STRING" id="240176.A8NJH6"/>
<dbReference type="SMART" id="SM00360">
    <property type="entry name" value="RRM"/>
    <property type="match status" value="2"/>
</dbReference>
<organism evidence="6 7">
    <name type="scientific">Coprinopsis cinerea (strain Okayama-7 / 130 / ATCC MYA-4618 / FGSC 9003)</name>
    <name type="common">Inky cap fungus</name>
    <name type="synonym">Hormographiella aspergillata</name>
    <dbReference type="NCBI Taxonomy" id="240176"/>
    <lineage>
        <taxon>Eukaryota</taxon>
        <taxon>Fungi</taxon>
        <taxon>Dikarya</taxon>
        <taxon>Basidiomycota</taxon>
        <taxon>Agaricomycotina</taxon>
        <taxon>Agaricomycetes</taxon>
        <taxon>Agaricomycetidae</taxon>
        <taxon>Agaricales</taxon>
        <taxon>Agaricineae</taxon>
        <taxon>Psathyrellaceae</taxon>
        <taxon>Coprinopsis</taxon>
    </lineage>
</organism>
<dbReference type="PROSITE" id="PS50102">
    <property type="entry name" value="RRM"/>
    <property type="match status" value="2"/>
</dbReference>
<dbReference type="RefSeq" id="XP_001834228.2">
    <property type="nucleotide sequence ID" value="XM_001834176.2"/>
</dbReference>
<dbReference type="OMA" id="KTHYIND"/>
<evidence type="ECO:0000256" key="1">
    <source>
        <dbReference type="ARBA" id="ARBA00022737"/>
    </source>
</evidence>
<dbReference type="GO" id="GO:0003729">
    <property type="term" value="F:mRNA binding"/>
    <property type="evidence" value="ECO:0007669"/>
    <property type="project" value="TreeGrafter"/>
</dbReference>
<dbReference type="AlphaFoldDB" id="A8NJH6"/>
<dbReference type="InterPro" id="IPR000504">
    <property type="entry name" value="RRM_dom"/>
</dbReference>
<dbReference type="VEuPathDB" id="FungiDB:CC1G_09728"/>
<dbReference type="PANTHER" id="PTHR48032">
    <property type="entry name" value="RNA-BINDING PROTEIN MUSASHI HOMOLOG RBP6"/>
    <property type="match status" value="1"/>
</dbReference>
<dbReference type="FunCoup" id="A8NJH6">
    <property type="interactions" value="150"/>
</dbReference>
<comment type="caution">
    <text evidence="6">The sequence shown here is derived from an EMBL/GenBank/DDBJ whole genome shotgun (WGS) entry which is preliminary data.</text>
</comment>
<feature type="compositionally biased region" description="Acidic residues" evidence="4">
    <location>
        <begin position="15"/>
        <end position="28"/>
    </location>
</feature>
<reference evidence="6 7" key="1">
    <citation type="journal article" date="2010" name="Proc. Natl. Acad. Sci. U.S.A.">
        <title>Insights into evolution of multicellular fungi from the assembled chromosomes of the mushroom Coprinopsis cinerea (Coprinus cinereus).</title>
        <authorList>
            <person name="Stajich J.E."/>
            <person name="Wilke S.K."/>
            <person name="Ahren D."/>
            <person name="Au C.H."/>
            <person name="Birren B.W."/>
            <person name="Borodovsky M."/>
            <person name="Burns C."/>
            <person name="Canback B."/>
            <person name="Casselton L.A."/>
            <person name="Cheng C.K."/>
            <person name="Deng J."/>
            <person name="Dietrich F.S."/>
            <person name="Fargo D.C."/>
            <person name="Farman M.L."/>
            <person name="Gathman A.C."/>
            <person name="Goldberg J."/>
            <person name="Guigo R."/>
            <person name="Hoegger P.J."/>
            <person name="Hooker J.B."/>
            <person name="Huggins A."/>
            <person name="James T.Y."/>
            <person name="Kamada T."/>
            <person name="Kilaru S."/>
            <person name="Kodira C."/>
            <person name="Kues U."/>
            <person name="Kupfer D."/>
            <person name="Kwan H.S."/>
            <person name="Lomsadze A."/>
            <person name="Li W."/>
            <person name="Lilly W.W."/>
            <person name="Ma L.J."/>
            <person name="Mackey A.J."/>
            <person name="Manning G."/>
            <person name="Martin F."/>
            <person name="Muraguchi H."/>
            <person name="Natvig D.O."/>
            <person name="Palmerini H."/>
            <person name="Ramesh M.A."/>
            <person name="Rehmeyer C.J."/>
            <person name="Roe B.A."/>
            <person name="Shenoy N."/>
            <person name="Stanke M."/>
            <person name="Ter-Hovhannisyan V."/>
            <person name="Tunlid A."/>
            <person name="Velagapudi R."/>
            <person name="Vision T.J."/>
            <person name="Zeng Q."/>
            <person name="Zolan M.E."/>
            <person name="Pukkila P.J."/>
        </authorList>
    </citation>
    <scope>NUCLEOTIDE SEQUENCE [LARGE SCALE GENOMIC DNA]</scope>
    <source>
        <strain evidence="7">Okayama-7 / 130 / ATCC MYA-4618 / FGSC 9003</strain>
    </source>
</reference>
<feature type="compositionally biased region" description="Low complexity" evidence="4">
    <location>
        <begin position="94"/>
        <end position="115"/>
    </location>
</feature>
<evidence type="ECO:0000256" key="2">
    <source>
        <dbReference type="ARBA" id="ARBA00022884"/>
    </source>
</evidence>
<feature type="compositionally biased region" description="Polar residues" evidence="4">
    <location>
        <begin position="30"/>
        <end position="41"/>
    </location>
</feature>
<dbReference type="GO" id="GO:0006417">
    <property type="term" value="P:regulation of translation"/>
    <property type="evidence" value="ECO:0007669"/>
    <property type="project" value="TreeGrafter"/>
</dbReference>
<keyword evidence="1" id="KW-0677">Repeat</keyword>
<dbReference type="InterPro" id="IPR035979">
    <property type="entry name" value="RBD_domain_sf"/>
</dbReference>
<feature type="compositionally biased region" description="Low complexity" evidence="4">
    <location>
        <begin position="290"/>
        <end position="306"/>
    </location>
</feature>
<keyword evidence="7" id="KW-1185">Reference proteome</keyword>
<protein>
    <submittedName>
        <fullName evidence="6">HnRNP A1-gamma isoform</fullName>
    </submittedName>
</protein>
<feature type="region of interest" description="Disordered" evidence="4">
    <location>
        <begin position="281"/>
        <end position="306"/>
    </location>
</feature>
<feature type="compositionally biased region" description="Polar residues" evidence="4">
    <location>
        <begin position="49"/>
        <end position="90"/>
    </location>
</feature>
<sequence length="494" mass="52771">MSKPSLDSDLYGDIYGDELQDFLDDDGTANDATEQTSTEPQDASDDANRSASPQQAMDTSSSDNTQPGQLSYSAQIAQQFSAYKQTPSQERQQRAAQRPIPRVDSSTPAASSSDSIFGKKPSEMHDAGDYFEQFGKVDACTIMRDPNTGTSRGFAFLTFEDPNCVDLVLKQSHSLDGKAIDPKRAIPREEHLRNTRFFVGGLAHSTTSESMKAFFSSYGKVVDATVMMDKETGRSKGFGFVTFEDVGTSLNHIVGKIGLVLDDKEIEIRLAQARNQRDQTRNLVNKITSDRGSTPDRSSTTPSPALSLPALNLAQMGPMAAMLFNRSMGNLGAMNMANMNNNPMSIPNTPMNNMGMPMNMSMNNMNPAAGGAMPLNVMAAMNPMMLASLNMANLASGNASGGNSNSAGAPIQNPLNAMAGMNMMLMNGLNPTMRMGMGGMIPGMAGAAGMQQGMAGMMNNSGRGKPGGMQPNGLGPARTHGAMRKQQGFHPYSR</sequence>
<dbReference type="eggNOG" id="KOG4205">
    <property type="taxonomic scope" value="Eukaryota"/>
</dbReference>
<dbReference type="KEGG" id="cci:CC1G_09728"/>
<proteinExistence type="predicted"/>
<dbReference type="InParanoid" id="A8NJH6"/>
<feature type="domain" description="RRM" evidence="5">
    <location>
        <begin position="195"/>
        <end position="273"/>
    </location>
</feature>
<gene>
    <name evidence="6" type="ORF">CC1G_09728</name>
</gene>
<evidence type="ECO:0000256" key="4">
    <source>
        <dbReference type="SAM" id="MobiDB-lite"/>
    </source>
</evidence>
<evidence type="ECO:0000313" key="6">
    <source>
        <dbReference type="EMBL" id="EAU87631.2"/>
    </source>
</evidence>
<dbReference type="HOGENOM" id="CLU_012062_0_3_1"/>
<evidence type="ECO:0000313" key="7">
    <source>
        <dbReference type="Proteomes" id="UP000001861"/>
    </source>
</evidence>
<name>A8NJH6_COPC7</name>
<feature type="region of interest" description="Disordered" evidence="4">
    <location>
        <begin position="460"/>
        <end position="494"/>
    </location>
</feature>
<dbReference type="PANTHER" id="PTHR48032:SF6">
    <property type="entry name" value="RNA-BINDING (RRM_RBD_RNP MOTIFS) FAMILY PROTEIN"/>
    <property type="match status" value="1"/>
</dbReference>
<evidence type="ECO:0000259" key="5">
    <source>
        <dbReference type="PROSITE" id="PS50102"/>
    </source>
</evidence>
<accession>A8NJH6</accession>
<dbReference type="OrthoDB" id="1875751at2759"/>
<feature type="region of interest" description="Disordered" evidence="4">
    <location>
        <begin position="1"/>
        <end position="124"/>
    </location>
</feature>
<dbReference type="EMBL" id="AACS02000010">
    <property type="protein sequence ID" value="EAU87631.2"/>
    <property type="molecule type" value="Genomic_DNA"/>
</dbReference>
<dbReference type="InterPro" id="IPR012677">
    <property type="entry name" value="Nucleotide-bd_a/b_plait_sf"/>
</dbReference>
<evidence type="ECO:0000256" key="3">
    <source>
        <dbReference type="PROSITE-ProRule" id="PRU00176"/>
    </source>
</evidence>